<accession>A0A0E3Y9S4</accession>
<keyword evidence="2" id="KW-1185">Reference proteome</keyword>
<protein>
    <recommendedName>
        <fullName evidence="3">PPM-type phosphatase domain-containing protein</fullName>
    </recommendedName>
</protein>
<dbReference type="OrthoDB" id="8945089at2"/>
<organism evidence="1 2">
    <name type="scientific">Pandoraea oxalativorans</name>
    <dbReference type="NCBI Taxonomy" id="573737"/>
    <lineage>
        <taxon>Bacteria</taxon>
        <taxon>Pseudomonadati</taxon>
        <taxon>Pseudomonadota</taxon>
        <taxon>Betaproteobacteria</taxon>
        <taxon>Burkholderiales</taxon>
        <taxon>Burkholderiaceae</taxon>
        <taxon>Pandoraea</taxon>
    </lineage>
</organism>
<evidence type="ECO:0000313" key="1">
    <source>
        <dbReference type="EMBL" id="AKC68856.1"/>
    </source>
</evidence>
<dbReference type="EMBL" id="CP011253">
    <property type="protein sequence ID" value="AKC68856.1"/>
    <property type="molecule type" value="Genomic_DNA"/>
</dbReference>
<evidence type="ECO:0000313" key="2">
    <source>
        <dbReference type="Proteomes" id="UP000035050"/>
    </source>
</evidence>
<reference evidence="1" key="1">
    <citation type="submission" date="2016-06" db="EMBL/GenBank/DDBJ databases">
        <title>Pandoraea oxalativorans DSM 23570 Genome Sequencing.</title>
        <authorList>
            <person name="Ee R."/>
            <person name="Lim Y.-L."/>
            <person name="Yong D."/>
            <person name="Yin W.-F."/>
            <person name="Chan K.-G."/>
        </authorList>
    </citation>
    <scope>NUCLEOTIDE SEQUENCE</scope>
    <source>
        <strain evidence="1">DSM 23570</strain>
    </source>
</reference>
<gene>
    <name evidence="1" type="ORF">MB84_04345</name>
</gene>
<dbReference type="Proteomes" id="UP000035050">
    <property type="component" value="Chromosome"/>
</dbReference>
<dbReference type="PATRIC" id="fig|573737.6.peg.1657"/>
<name>A0A0E3Y9S4_9BURK</name>
<proteinExistence type="predicted"/>
<dbReference type="AlphaFoldDB" id="A0A0E3Y9S4"/>
<dbReference type="HOGENOM" id="CLU_993380_0_0_4"/>
<dbReference type="KEGG" id="pox:MB84_04345"/>
<sequence length="279" mass="30463">MTPHIECISQGIYKDIPCEDVVGYHRAGQSILAWAIDGASTLSEAAFTTFCDVSDAGWFARKVAESLPELSAPSFASSNLHEKLHAIRHEYFDACAGANPMHEWPVAAATIVEINAVSPKRLAVSIHRYADCFELFEHAPLPSRAPDNPTQPVPQTYDKWKPHSGFADESLALLRSRRCQQQRNQFSSALTLNPVSAFNAKTSHLTLDSPAHILIGTDGLSRAWDTYGLMTAEEALRLVTQCGLNALLGKLRAHEATLACSPADSKRRDDASGVFLSFS</sequence>
<evidence type="ECO:0008006" key="3">
    <source>
        <dbReference type="Google" id="ProtNLM"/>
    </source>
</evidence>
<dbReference type="RefSeq" id="WP_046290224.1">
    <property type="nucleotide sequence ID" value="NZ_CP011253.3"/>
</dbReference>